<dbReference type="InterPro" id="IPR011006">
    <property type="entry name" value="CheY-like_superfamily"/>
</dbReference>
<evidence type="ECO:0000256" key="4">
    <source>
        <dbReference type="PROSITE-ProRule" id="PRU00169"/>
    </source>
</evidence>
<dbReference type="InterPro" id="IPR013972">
    <property type="entry name" value="YcbB"/>
</dbReference>
<evidence type="ECO:0000313" key="7">
    <source>
        <dbReference type="Proteomes" id="UP000190285"/>
    </source>
</evidence>
<dbReference type="AlphaFoldDB" id="A0A1T5L2Q6"/>
<gene>
    <name evidence="6" type="ORF">SAMN02194393_02402</name>
</gene>
<dbReference type="SMART" id="SM00448">
    <property type="entry name" value="REC"/>
    <property type="match status" value="1"/>
</dbReference>
<sequence>MIFMDKTFLIIDDDVNIRKMMAFLIRKNNLGRVVAELESGEYAVEEILFYNPDIILIDLLLPVKDGIEITKSAKLQNYKGKFIMISQVEDEEMVSKAYESGILFFINKPINNIEAINVIKGVCRNIDLERSVALIKNAVLDIDGVKKSKPMKRMSLDDQIKNIFTDIGIIGSSGTNALKKIIIKIIEIKKMNPSSTYKLQELYEEISKEESLESNHNINRRTIEQRVRRSIQKSLQTIAELGHDDYFNSKFTEYSTSLFDFRQVKQEMRYINNPNEDRGKINIKKFIEGVISKLNYQKDDITT</sequence>
<name>A0A1T5L2Q6_9FIRM</name>
<accession>A0A1T5L2Q6</accession>
<dbReference type="PANTHER" id="PTHR44591">
    <property type="entry name" value="STRESS RESPONSE REGULATOR PROTEIN 1"/>
    <property type="match status" value="1"/>
</dbReference>
<feature type="modified residue" description="4-aspartylphosphate" evidence="4">
    <location>
        <position position="58"/>
    </location>
</feature>
<dbReference type="GO" id="GO:0000160">
    <property type="term" value="P:phosphorelay signal transduction system"/>
    <property type="evidence" value="ECO:0007669"/>
    <property type="project" value="InterPro"/>
</dbReference>
<dbReference type="SUPFAM" id="SSF52172">
    <property type="entry name" value="CheY-like"/>
    <property type="match status" value="1"/>
</dbReference>
<comment type="function">
    <text evidence="3">May play the central regulatory role in sporulation. It may be an element of the effector pathway responsible for the activation of sporulation genes in response to nutritional stress. Spo0A may act in concert with spo0H (a sigma factor) to control the expression of some genes that are critical to the sporulation process.</text>
</comment>
<keyword evidence="2 4" id="KW-0597">Phosphoprotein</keyword>
<dbReference type="Pfam" id="PF00072">
    <property type="entry name" value="Response_reg"/>
    <property type="match status" value="1"/>
</dbReference>
<protein>
    <recommendedName>
        <fullName evidence="1">Stage 0 sporulation protein A homolog</fullName>
    </recommendedName>
</protein>
<evidence type="ECO:0000313" key="6">
    <source>
        <dbReference type="EMBL" id="SKC70234.1"/>
    </source>
</evidence>
<feature type="domain" description="Response regulatory" evidence="5">
    <location>
        <begin position="7"/>
        <end position="123"/>
    </location>
</feature>
<organism evidence="6 7">
    <name type="scientific">Maledivibacter halophilus</name>
    <dbReference type="NCBI Taxonomy" id="36842"/>
    <lineage>
        <taxon>Bacteria</taxon>
        <taxon>Bacillati</taxon>
        <taxon>Bacillota</taxon>
        <taxon>Clostridia</taxon>
        <taxon>Peptostreptococcales</taxon>
        <taxon>Caminicellaceae</taxon>
        <taxon>Maledivibacter</taxon>
    </lineage>
</organism>
<evidence type="ECO:0000259" key="5">
    <source>
        <dbReference type="PROSITE" id="PS50110"/>
    </source>
</evidence>
<dbReference type="Gene3D" id="3.40.50.2300">
    <property type="match status" value="1"/>
</dbReference>
<reference evidence="6 7" key="1">
    <citation type="submission" date="2017-02" db="EMBL/GenBank/DDBJ databases">
        <authorList>
            <person name="Peterson S.W."/>
        </authorList>
    </citation>
    <scope>NUCLEOTIDE SEQUENCE [LARGE SCALE GENOMIC DNA]</scope>
    <source>
        <strain evidence="6 7">M1</strain>
    </source>
</reference>
<dbReference type="STRING" id="36842.SAMN02194393_02402"/>
<dbReference type="InterPro" id="IPR050595">
    <property type="entry name" value="Bact_response_regulator"/>
</dbReference>
<dbReference type="PROSITE" id="PS50110">
    <property type="entry name" value="RESPONSE_REGULATORY"/>
    <property type="match status" value="1"/>
</dbReference>
<dbReference type="Pfam" id="PF08664">
    <property type="entry name" value="YcbB"/>
    <property type="match status" value="1"/>
</dbReference>
<dbReference type="InterPro" id="IPR001789">
    <property type="entry name" value="Sig_transdc_resp-reg_receiver"/>
</dbReference>
<proteinExistence type="predicted"/>
<evidence type="ECO:0000256" key="3">
    <source>
        <dbReference type="ARBA" id="ARBA00024867"/>
    </source>
</evidence>
<keyword evidence="7" id="KW-1185">Reference proteome</keyword>
<evidence type="ECO:0000256" key="2">
    <source>
        <dbReference type="ARBA" id="ARBA00022553"/>
    </source>
</evidence>
<dbReference type="PANTHER" id="PTHR44591:SF3">
    <property type="entry name" value="RESPONSE REGULATORY DOMAIN-CONTAINING PROTEIN"/>
    <property type="match status" value="1"/>
</dbReference>
<evidence type="ECO:0000256" key="1">
    <source>
        <dbReference type="ARBA" id="ARBA00018672"/>
    </source>
</evidence>
<dbReference type="Proteomes" id="UP000190285">
    <property type="component" value="Unassembled WGS sequence"/>
</dbReference>
<dbReference type="EMBL" id="FUZT01000005">
    <property type="protein sequence ID" value="SKC70234.1"/>
    <property type="molecule type" value="Genomic_DNA"/>
</dbReference>